<reference evidence="1" key="1">
    <citation type="journal article" date="2021" name="Open Biol.">
        <title>Shared evolutionary footprints suggest mitochondrial oxidative damage underlies multiple complex I losses in fungi.</title>
        <authorList>
            <person name="Schikora-Tamarit M.A."/>
            <person name="Marcet-Houben M."/>
            <person name="Nosek J."/>
            <person name="Gabaldon T."/>
        </authorList>
    </citation>
    <scope>NUCLEOTIDE SEQUENCE</scope>
    <source>
        <strain evidence="1">CBS2887</strain>
    </source>
</reference>
<name>A0A9P8Q8P1_WICPI</name>
<dbReference type="EMBL" id="JAEUBG010001678">
    <property type="protein sequence ID" value="KAH3686062.1"/>
    <property type="molecule type" value="Genomic_DNA"/>
</dbReference>
<comment type="caution">
    <text evidence="1">The sequence shown here is derived from an EMBL/GenBank/DDBJ whole genome shotgun (WGS) entry which is preliminary data.</text>
</comment>
<keyword evidence="2" id="KW-1185">Reference proteome</keyword>
<dbReference type="AlphaFoldDB" id="A0A9P8Q8P1"/>
<sequence>MMSLTLCLRQFHHSFDGARYDPLQPNRSSVTCSLYFAAPDSLDHLLFGCKWAHHLWKEIIHQDPAHSALTKKEVYAPNWRRDEDELIDINWFVRAILEVRR</sequence>
<evidence type="ECO:0000313" key="1">
    <source>
        <dbReference type="EMBL" id="KAH3686062.1"/>
    </source>
</evidence>
<organism evidence="1 2">
    <name type="scientific">Wickerhamomyces pijperi</name>
    <name type="common">Yeast</name>
    <name type="synonym">Pichia pijperi</name>
    <dbReference type="NCBI Taxonomy" id="599730"/>
    <lineage>
        <taxon>Eukaryota</taxon>
        <taxon>Fungi</taxon>
        <taxon>Dikarya</taxon>
        <taxon>Ascomycota</taxon>
        <taxon>Saccharomycotina</taxon>
        <taxon>Saccharomycetes</taxon>
        <taxon>Phaffomycetales</taxon>
        <taxon>Wickerhamomycetaceae</taxon>
        <taxon>Wickerhamomyces</taxon>
    </lineage>
</organism>
<accession>A0A9P8Q8P1</accession>
<evidence type="ECO:0000313" key="2">
    <source>
        <dbReference type="Proteomes" id="UP000774326"/>
    </source>
</evidence>
<proteinExistence type="predicted"/>
<gene>
    <name evidence="1" type="ORF">WICPIJ_002981</name>
</gene>
<dbReference type="Proteomes" id="UP000774326">
    <property type="component" value="Unassembled WGS sequence"/>
</dbReference>
<protein>
    <submittedName>
        <fullName evidence="1">Uncharacterized protein</fullName>
    </submittedName>
</protein>
<reference evidence="1" key="2">
    <citation type="submission" date="2021-01" db="EMBL/GenBank/DDBJ databases">
        <authorList>
            <person name="Schikora-Tamarit M.A."/>
        </authorList>
    </citation>
    <scope>NUCLEOTIDE SEQUENCE</scope>
    <source>
        <strain evidence="1">CBS2887</strain>
    </source>
</reference>